<evidence type="ECO:0000313" key="1">
    <source>
        <dbReference type="EMBL" id="KAH7925310.1"/>
    </source>
</evidence>
<proteinExistence type="predicted"/>
<sequence length="162" mass="18793">MRVSSCFWKFHECFSPRSDDTNTNDPKAYMHDKFGALSVLDTTRIQFQASIWSEILSNHDVVHDSNFREQRSQLKLQVPEESYNGQGFAIDLQGNAERARPAPEQLFHPSECETNLFHHLPYRRLLSLTQENCWASKVLETIGKTRTEHKRRPFRAGARSKG</sequence>
<accession>A0ACB8BIW5</accession>
<name>A0ACB8BIW5_9AGAM</name>
<dbReference type="Proteomes" id="UP000790709">
    <property type="component" value="Unassembled WGS sequence"/>
</dbReference>
<protein>
    <submittedName>
        <fullName evidence="1">Uncharacterized protein</fullName>
    </submittedName>
</protein>
<comment type="caution">
    <text evidence="1">The sequence shown here is derived from an EMBL/GenBank/DDBJ whole genome shotgun (WGS) entry which is preliminary data.</text>
</comment>
<keyword evidence="2" id="KW-1185">Reference proteome</keyword>
<evidence type="ECO:0000313" key="2">
    <source>
        <dbReference type="Proteomes" id="UP000790709"/>
    </source>
</evidence>
<dbReference type="EMBL" id="MU266405">
    <property type="protein sequence ID" value="KAH7925310.1"/>
    <property type="molecule type" value="Genomic_DNA"/>
</dbReference>
<gene>
    <name evidence="1" type="ORF">BV22DRAFT_447776</name>
</gene>
<reference evidence="1" key="1">
    <citation type="journal article" date="2021" name="New Phytol.">
        <title>Evolutionary innovations through gain and loss of genes in the ectomycorrhizal Boletales.</title>
        <authorList>
            <person name="Wu G."/>
            <person name="Miyauchi S."/>
            <person name="Morin E."/>
            <person name="Kuo A."/>
            <person name="Drula E."/>
            <person name="Varga T."/>
            <person name="Kohler A."/>
            <person name="Feng B."/>
            <person name="Cao Y."/>
            <person name="Lipzen A."/>
            <person name="Daum C."/>
            <person name="Hundley H."/>
            <person name="Pangilinan J."/>
            <person name="Johnson J."/>
            <person name="Barry K."/>
            <person name="LaButti K."/>
            <person name="Ng V."/>
            <person name="Ahrendt S."/>
            <person name="Min B."/>
            <person name="Choi I.G."/>
            <person name="Park H."/>
            <person name="Plett J.M."/>
            <person name="Magnuson J."/>
            <person name="Spatafora J.W."/>
            <person name="Nagy L.G."/>
            <person name="Henrissat B."/>
            <person name="Grigoriev I.V."/>
            <person name="Yang Z.L."/>
            <person name="Xu J."/>
            <person name="Martin F.M."/>
        </authorList>
    </citation>
    <scope>NUCLEOTIDE SEQUENCE</scope>
    <source>
        <strain evidence="1">KUC20120723A-06</strain>
    </source>
</reference>
<organism evidence="1 2">
    <name type="scientific">Leucogyrophana mollusca</name>
    <dbReference type="NCBI Taxonomy" id="85980"/>
    <lineage>
        <taxon>Eukaryota</taxon>
        <taxon>Fungi</taxon>
        <taxon>Dikarya</taxon>
        <taxon>Basidiomycota</taxon>
        <taxon>Agaricomycotina</taxon>
        <taxon>Agaricomycetes</taxon>
        <taxon>Agaricomycetidae</taxon>
        <taxon>Boletales</taxon>
        <taxon>Boletales incertae sedis</taxon>
        <taxon>Leucogyrophana</taxon>
    </lineage>
</organism>